<dbReference type="PANTHER" id="PTHR30371">
    <property type="entry name" value="SEC-INDEPENDENT PROTEIN TRANSLOCASE PROTEIN TATC"/>
    <property type="match status" value="1"/>
</dbReference>
<evidence type="ECO:0000256" key="4">
    <source>
        <dbReference type="ARBA" id="ARBA00022989"/>
    </source>
</evidence>
<dbReference type="InterPro" id="IPR002033">
    <property type="entry name" value="TatC"/>
</dbReference>
<sequence>MLVSNIVLFHHFNELKLRFFYLILCFLITVLTAYHYCFEIVYIFTKPFLKYKKNFIFTDITEFFYTNIEVCIFFSFYLIIPVMVYHIWCFFINTVTVRNRQTIVMFSIASIISLYASILVVYFLLLPYLFEFLQDFMVTNNLLNIELQPRIKPYIYLAFKIFFFSSVFTMVPFIFLVLIYAISPSHDKKKKLLWFLPSISYNRHLIFGVLLILSSLFIPPDIMVQFCVSILLCILIEVLLLYTYIYINFIN</sequence>
<geneLocation type="mitochondrion" evidence="7"/>
<feature type="transmembrane region" description="Helical" evidence="6">
    <location>
        <begin position="64"/>
        <end position="91"/>
    </location>
</feature>
<dbReference type="EMBL" id="KR017747">
    <property type="protein sequence ID" value="AKZ21140.1"/>
    <property type="molecule type" value="Genomic_DNA"/>
</dbReference>
<feature type="transmembrane region" description="Helical" evidence="6">
    <location>
        <begin position="154"/>
        <end position="180"/>
    </location>
</feature>
<dbReference type="Pfam" id="PF00902">
    <property type="entry name" value="TatC"/>
    <property type="match status" value="1"/>
</dbReference>
<name>A0A0R8S144_PRACR</name>
<feature type="transmembrane region" description="Helical" evidence="6">
    <location>
        <begin position="103"/>
        <end position="130"/>
    </location>
</feature>
<comment type="subcellular location">
    <subcellularLocation>
        <location evidence="1">Membrane</location>
        <topology evidence="1">Multi-pass membrane protein</topology>
    </subcellularLocation>
</comment>
<proteinExistence type="inferred from homology"/>
<dbReference type="PANTHER" id="PTHR30371:SF0">
    <property type="entry name" value="SEC-INDEPENDENT PROTEIN TRANSLOCASE PROTEIN TATC, CHLOROPLASTIC-RELATED"/>
    <property type="match status" value="1"/>
</dbReference>
<evidence type="ECO:0000256" key="6">
    <source>
        <dbReference type="SAM" id="Phobius"/>
    </source>
</evidence>
<keyword evidence="3 6" id="KW-0812">Transmembrane</keyword>
<gene>
    <name evidence="7" type="primary">mttB</name>
</gene>
<dbReference type="AlphaFoldDB" id="A0A0R8S144"/>
<evidence type="ECO:0000256" key="2">
    <source>
        <dbReference type="ARBA" id="ARBA00008882"/>
    </source>
</evidence>
<feature type="transmembrane region" description="Helical" evidence="6">
    <location>
        <begin position="192"/>
        <end position="216"/>
    </location>
</feature>
<feature type="transmembrane region" description="Helical" evidence="6">
    <location>
        <begin position="222"/>
        <end position="247"/>
    </location>
</feature>
<dbReference type="PRINTS" id="PR01840">
    <property type="entry name" value="TATCFAMILY"/>
</dbReference>
<comment type="similarity">
    <text evidence="2">Belongs to the TatC family.</text>
</comment>
<reference evidence="7" key="1">
    <citation type="journal article" date="2015" name="Genome Announc.">
        <title>Draft Plastid and Mitochondrial Genome Sequences from Antarctic Alga Prasiola crispa.</title>
        <authorList>
            <person name="Carvalho E.L."/>
            <person name="Wallau Gda L."/>
            <person name="Rangel D.L."/>
            <person name="Machado L.C."/>
            <person name="da Silva A.F."/>
            <person name="da Silva L.F."/>
            <person name="Macedo P.E."/>
            <person name="Pereira A.B."/>
            <person name="Victoria Fde C."/>
            <person name="Boldo J.T."/>
            <person name="Dal Belo C.A."/>
            <person name="Pinto P.M."/>
        </authorList>
    </citation>
    <scope>NUCLEOTIDE SEQUENCE</scope>
</reference>
<dbReference type="GO" id="GO:0033281">
    <property type="term" value="C:TAT protein transport complex"/>
    <property type="evidence" value="ECO:0007669"/>
    <property type="project" value="TreeGrafter"/>
</dbReference>
<dbReference type="GO" id="GO:0043953">
    <property type="term" value="P:protein transport by the Tat complex"/>
    <property type="evidence" value="ECO:0007669"/>
    <property type="project" value="TreeGrafter"/>
</dbReference>
<keyword evidence="4 6" id="KW-1133">Transmembrane helix</keyword>
<dbReference type="GO" id="GO:0009977">
    <property type="term" value="F:proton motive force dependent protein transmembrane transporter activity"/>
    <property type="evidence" value="ECO:0007669"/>
    <property type="project" value="TreeGrafter"/>
</dbReference>
<feature type="transmembrane region" description="Helical" evidence="6">
    <location>
        <begin position="20"/>
        <end position="44"/>
    </location>
</feature>
<protein>
    <submittedName>
        <fullName evidence="7">SecY-independent transporter protein</fullName>
    </submittedName>
</protein>
<evidence type="ECO:0000256" key="1">
    <source>
        <dbReference type="ARBA" id="ARBA00004141"/>
    </source>
</evidence>
<organism evidence="7">
    <name type="scientific">Prasiola crispa</name>
    <name type="common">Green alga</name>
    <name type="synonym">Ulva crispa</name>
    <dbReference type="NCBI Taxonomy" id="173492"/>
    <lineage>
        <taxon>Eukaryota</taxon>
        <taxon>Viridiplantae</taxon>
        <taxon>Chlorophyta</taxon>
        <taxon>core chlorophytes</taxon>
        <taxon>Trebouxiophyceae</taxon>
        <taxon>Prasiolales</taxon>
        <taxon>Prasiolaceae</taxon>
        <taxon>Prasiola</taxon>
    </lineage>
</organism>
<evidence type="ECO:0000256" key="3">
    <source>
        <dbReference type="ARBA" id="ARBA00022692"/>
    </source>
</evidence>
<evidence type="ECO:0000313" key="7">
    <source>
        <dbReference type="EMBL" id="AKZ21140.1"/>
    </source>
</evidence>
<accession>A0A0R8S144</accession>
<evidence type="ECO:0000256" key="5">
    <source>
        <dbReference type="ARBA" id="ARBA00023136"/>
    </source>
</evidence>
<keyword evidence="5 6" id="KW-0472">Membrane</keyword>
<dbReference type="GO" id="GO:0065002">
    <property type="term" value="P:intracellular protein transmembrane transport"/>
    <property type="evidence" value="ECO:0007669"/>
    <property type="project" value="TreeGrafter"/>
</dbReference>
<keyword evidence="7" id="KW-0496">Mitochondrion</keyword>